<comment type="subcellular location">
    <subcellularLocation>
        <location evidence="16">Cell membrane</location>
        <topology evidence="16">Multi-pass membrane protein</topology>
    </subcellularLocation>
</comment>
<keyword evidence="4 16" id="KW-0597">Phosphoprotein</keyword>
<evidence type="ECO:0000256" key="12">
    <source>
        <dbReference type="ARBA" id="ARBA00023065"/>
    </source>
</evidence>
<feature type="transmembrane region" description="Helical" evidence="16">
    <location>
        <begin position="357"/>
        <end position="375"/>
    </location>
</feature>
<dbReference type="PANTHER" id="PTHR30578">
    <property type="entry name" value="ELECTRON TRANSPORT COMPLEX PROTEIN RNFD"/>
    <property type="match status" value="1"/>
</dbReference>
<evidence type="ECO:0000256" key="14">
    <source>
        <dbReference type="ARBA" id="ARBA00023136"/>
    </source>
</evidence>
<dbReference type="InterPro" id="IPR010966">
    <property type="entry name" value="NqrB"/>
</dbReference>
<reference evidence="20 21" key="1">
    <citation type="submission" date="2018-01" db="EMBL/GenBank/DDBJ databases">
        <title>Whole genome sequencing of Histamine producing bacteria.</title>
        <authorList>
            <person name="Butler K."/>
        </authorList>
    </citation>
    <scope>NUCLEOTIDE SEQUENCE [LARGE SCALE GENOMIC DNA]</scope>
    <source>
        <strain evidence="19 21">A2-1</strain>
        <strain evidence="18 20">A6-1</strain>
    </source>
</reference>
<evidence type="ECO:0000256" key="13">
    <source>
        <dbReference type="ARBA" id="ARBA00023075"/>
    </source>
</evidence>
<dbReference type="NCBIfam" id="NF003756">
    <property type="entry name" value="PRK05349.1"/>
    <property type="match status" value="1"/>
</dbReference>
<evidence type="ECO:0000313" key="18">
    <source>
        <dbReference type="EMBL" id="PSX05589.1"/>
    </source>
</evidence>
<evidence type="ECO:0000256" key="15">
    <source>
        <dbReference type="ARBA" id="ARBA00023201"/>
    </source>
</evidence>
<sequence>MGLKNFLEDIEHHFEPGGKHERWFALYEAFATIMYTPGQVTRTSAHVRDSIDLKRLMIMVWLAVFPAMFWGMYNVGDQAIAGLNHLYTADKLTAIIAADWHYWFTQMLGGTLSVDAGWGSKMLLGATYFLPIYAVVFAVGGFWEVLFCMVRKHEVNEGFFVTSILFALIVPPTLPLWQAALGITFGVVVAKEIFGGTGRNFLNPALAGRAFLFFAYPAQISGDLVWTAADGFSGATPLSQWAQGGEAGVVNTITGQTITWMDAFIGHIPGSIGEVSTLAILIGGAFIVVMGIASWRIIAGTMIGMIAAATLFNIIGSDTNPMFSMPWQWHLVLGGFAFGMMFMATDPVSAAFTNKAKWWYGALIGAMAVMVRVVNPAYPEGMMLAILFANLFAPLFDNLVVQGNIKRRLARHGK</sequence>
<evidence type="ECO:0000256" key="6">
    <source>
        <dbReference type="ARBA" id="ARBA00022643"/>
    </source>
</evidence>
<evidence type="ECO:0000256" key="7">
    <source>
        <dbReference type="ARBA" id="ARBA00022692"/>
    </source>
</evidence>
<feature type="transmembrane region" description="Helical" evidence="16">
    <location>
        <begin position="159"/>
        <end position="177"/>
    </location>
</feature>
<comment type="cofactor">
    <cofactor evidence="16 17">
        <name>FMN</name>
        <dbReference type="ChEBI" id="CHEBI:58210"/>
    </cofactor>
</comment>
<keyword evidence="6 16" id="KW-0288">FMN</keyword>
<dbReference type="GO" id="GO:0022904">
    <property type="term" value="P:respiratory electron transport chain"/>
    <property type="evidence" value="ECO:0007669"/>
    <property type="project" value="InterPro"/>
</dbReference>
<evidence type="ECO:0000256" key="11">
    <source>
        <dbReference type="ARBA" id="ARBA00023053"/>
    </source>
</evidence>
<feature type="transmembrane region" description="Helical" evidence="16">
    <location>
        <begin position="297"/>
        <end position="315"/>
    </location>
</feature>
<feature type="transmembrane region" description="Helical" evidence="16">
    <location>
        <begin position="56"/>
        <end position="73"/>
    </location>
</feature>
<feature type="transmembrane region" description="Helical" evidence="16">
    <location>
        <begin position="327"/>
        <end position="345"/>
    </location>
</feature>
<accession>A0A855SIT7</accession>
<evidence type="ECO:0000256" key="10">
    <source>
        <dbReference type="ARBA" id="ARBA00023027"/>
    </source>
</evidence>
<evidence type="ECO:0000313" key="21">
    <source>
        <dbReference type="Proteomes" id="UP000241440"/>
    </source>
</evidence>
<dbReference type="GO" id="GO:0010181">
    <property type="term" value="F:FMN binding"/>
    <property type="evidence" value="ECO:0007669"/>
    <property type="project" value="InterPro"/>
</dbReference>
<keyword evidence="8 16" id="KW-1278">Translocase</keyword>
<dbReference type="PIRSF" id="PIRSF016055">
    <property type="entry name" value="NADH-UbQ_OxRdtase_B_su"/>
    <property type="match status" value="1"/>
</dbReference>
<dbReference type="GO" id="GO:0005886">
    <property type="term" value="C:plasma membrane"/>
    <property type="evidence" value="ECO:0007669"/>
    <property type="project" value="UniProtKB-SubCell"/>
</dbReference>
<gene>
    <name evidence="16" type="primary">nqrB</name>
    <name evidence="18" type="ORF">C0W27_18540</name>
    <name evidence="19" type="ORF">C0W41_00430</name>
</gene>
<keyword evidence="15 16" id="KW-0739">Sodium transport</keyword>
<keyword evidence="14 16" id="KW-0472">Membrane</keyword>
<keyword evidence="7 16" id="KW-0812">Transmembrane</keyword>
<dbReference type="EMBL" id="PYOY01000001">
    <property type="protein sequence ID" value="PSX09291.1"/>
    <property type="molecule type" value="Genomic_DNA"/>
</dbReference>
<dbReference type="Pfam" id="PF03116">
    <property type="entry name" value="NQR2_RnfD_RnfE"/>
    <property type="match status" value="1"/>
</dbReference>
<comment type="catalytic activity">
    <reaction evidence="16">
        <text>a ubiquinone + n Na(+)(in) + NADH + H(+) = a ubiquinol + n Na(+)(out) + NAD(+)</text>
        <dbReference type="Rhea" id="RHEA:47748"/>
        <dbReference type="Rhea" id="RHEA-COMP:9565"/>
        <dbReference type="Rhea" id="RHEA-COMP:9566"/>
        <dbReference type="ChEBI" id="CHEBI:15378"/>
        <dbReference type="ChEBI" id="CHEBI:16389"/>
        <dbReference type="ChEBI" id="CHEBI:17976"/>
        <dbReference type="ChEBI" id="CHEBI:29101"/>
        <dbReference type="ChEBI" id="CHEBI:57540"/>
        <dbReference type="ChEBI" id="CHEBI:57945"/>
        <dbReference type="EC" id="7.2.1.1"/>
    </reaction>
</comment>
<keyword evidence="11 16" id="KW-0915">Sodium</keyword>
<keyword evidence="13 16" id="KW-0830">Ubiquinone</keyword>
<evidence type="ECO:0000313" key="19">
    <source>
        <dbReference type="EMBL" id="PSX09291.1"/>
    </source>
</evidence>
<organism evidence="19 21">
    <name type="scientific">Photobacterium angustum</name>
    <dbReference type="NCBI Taxonomy" id="661"/>
    <lineage>
        <taxon>Bacteria</taxon>
        <taxon>Pseudomonadati</taxon>
        <taxon>Pseudomonadota</taxon>
        <taxon>Gammaproteobacteria</taxon>
        <taxon>Vibrionales</taxon>
        <taxon>Vibrionaceae</taxon>
        <taxon>Photobacterium</taxon>
    </lineage>
</organism>
<dbReference type="Proteomes" id="UP000240989">
    <property type="component" value="Unassembled WGS sequence"/>
</dbReference>
<dbReference type="EC" id="7.2.1.1" evidence="16"/>
<evidence type="ECO:0000256" key="8">
    <source>
        <dbReference type="ARBA" id="ARBA00022967"/>
    </source>
</evidence>
<evidence type="ECO:0000256" key="5">
    <source>
        <dbReference type="ARBA" id="ARBA00022630"/>
    </source>
</evidence>
<keyword evidence="9 16" id="KW-1133">Transmembrane helix</keyword>
<evidence type="ECO:0000256" key="17">
    <source>
        <dbReference type="PIRSR" id="PIRSR016055-50"/>
    </source>
</evidence>
<dbReference type="GO" id="GO:0016655">
    <property type="term" value="F:oxidoreductase activity, acting on NAD(P)H, quinone or similar compound as acceptor"/>
    <property type="evidence" value="ECO:0007669"/>
    <property type="project" value="UniProtKB-UniRule"/>
</dbReference>
<proteinExistence type="inferred from homology"/>
<evidence type="ECO:0000256" key="2">
    <source>
        <dbReference type="ARBA" id="ARBA00022475"/>
    </source>
</evidence>
<dbReference type="AlphaFoldDB" id="A0A855SIT7"/>
<dbReference type="InterPro" id="IPR004338">
    <property type="entry name" value="NqrB/RnfD"/>
</dbReference>
<dbReference type="GO" id="GO:0006814">
    <property type="term" value="P:sodium ion transport"/>
    <property type="evidence" value="ECO:0007669"/>
    <property type="project" value="UniProtKB-UniRule"/>
</dbReference>
<keyword evidence="12 16" id="KW-0406">Ion transport</keyword>
<feature type="transmembrane region" description="Helical" evidence="16">
    <location>
        <begin position="128"/>
        <end position="147"/>
    </location>
</feature>
<feature type="transmembrane region" description="Helical" evidence="16">
    <location>
        <begin position="381"/>
        <end position="401"/>
    </location>
</feature>
<keyword evidence="5 16" id="KW-0285">Flavoprotein</keyword>
<protein>
    <recommendedName>
        <fullName evidence="16">Na(+)-translocating NADH-quinone reductase subunit B</fullName>
        <shortName evidence="16">Na(+)-NQR subunit B</shortName>
        <shortName evidence="16">Na(+)-translocating NQR subunit B</shortName>
        <ecNumber evidence="16">7.2.1.1</ecNumber>
    </recommendedName>
    <alternativeName>
        <fullName evidence="16">NQR complex subunit B</fullName>
    </alternativeName>
    <alternativeName>
        <fullName evidence="16">NQR-1 subunit B</fullName>
    </alternativeName>
</protein>
<feature type="transmembrane region" description="Helical" evidence="16">
    <location>
        <begin position="268"/>
        <end position="290"/>
    </location>
</feature>
<dbReference type="Proteomes" id="UP000241440">
    <property type="component" value="Unassembled WGS sequence"/>
</dbReference>
<dbReference type="NCBIfam" id="TIGR01937">
    <property type="entry name" value="nqrB"/>
    <property type="match status" value="1"/>
</dbReference>
<keyword evidence="10 16" id="KW-0520">NAD</keyword>
<evidence type="ECO:0000256" key="4">
    <source>
        <dbReference type="ARBA" id="ARBA00022553"/>
    </source>
</evidence>
<comment type="caution">
    <text evidence="19">The sequence shown here is derived from an EMBL/GenBank/DDBJ whole genome shotgun (WGS) entry which is preliminary data.</text>
</comment>
<evidence type="ECO:0000256" key="16">
    <source>
        <dbReference type="HAMAP-Rule" id="MF_00426"/>
    </source>
</evidence>
<keyword evidence="3" id="KW-0997">Cell inner membrane</keyword>
<evidence type="ECO:0000256" key="3">
    <source>
        <dbReference type="ARBA" id="ARBA00022519"/>
    </source>
</evidence>
<dbReference type="GeneID" id="61231849"/>
<dbReference type="GO" id="GO:0055085">
    <property type="term" value="P:transmembrane transport"/>
    <property type="evidence" value="ECO:0007669"/>
    <property type="project" value="InterPro"/>
</dbReference>
<evidence type="ECO:0000256" key="9">
    <source>
        <dbReference type="ARBA" id="ARBA00022989"/>
    </source>
</evidence>
<dbReference type="RefSeq" id="WP_045082802.1">
    <property type="nucleotide sequence ID" value="NZ_JZSO01000003.1"/>
</dbReference>
<evidence type="ECO:0000313" key="20">
    <source>
        <dbReference type="Proteomes" id="UP000240989"/>
    </source>
</evidence>
<keyword evidence="2 16" id="KW-1003">Cell membrane</keyword>
<comment type="subunit">
    <text evidence="16">Composed of six subunits; NqrA, NqrB, NqrC, NqrD, NqrE and NqrF.</text>
</comment>
<dbReference type="HAMAP" id="MF_00426">
    <property type="entry name" value="NqrB"/>
    <property type="match status" value="1"/>
</dbReference>
<dbReference type="PANTHER" id="PTHR30578:SF1">
    <property type="entry name" value="NA(+)-TRANSLOCATING NADH-QUINONE REDUCTASE SUBUNIT B"/>
    <property type="match status" value="1"/>
</dbReference>
<comment type="similarity">
    <text evidence="16">Belongs to the NqrB/RnfD family.</text>
</comment>
<keyword evidence="20" id="KW-1185">Reference proteome</keyword>
<evidence type="ECO:0000256" key="1">
    <source>
        <dbReference type="ARBA" id="ARBA00022448"/>
    </source>
</evidence>
<feature type="modified residue" description="FMN phosphoryl threonine" evidence="16 17">
    <location>
        <position position="236"/>
    </location>
</feature>
<comment type="function">
    <text evidence="16">NQR complex catalyzes the reduction of ubiquinone-1 to ubiquinol by two successive reactions, coupled with the transport of Na(+) ions from the cytoplasm to the periplasm. NqrA to NqrE are probably involved in the second step, the conversion of ubisemiquinone to ubiquinol.</text>
</comment>
<dbReference type="EMBL" id="PYOU01000020">
    <property type="protein sequence ID" value="PSX05589.1"/>
    <property type="molecule type" value="Genomic_DNA"/>
</dbReference>
<keyword evidence="1 16" id="KW-0813">Transport</keyword>
<name>A0A855SIT7_PHOAN</name>